<dbReference type="SUPFAM" id="SSF55729">
    <property type="entry name" value="Acyl-CoA N-acyltransferases (Nat)"/>
    <property type="match status" value="1"/>
</dbReference>
<evidence type="ECO:0000313" key="2">
    <source>
        <dbReference type="EMBL" id="MFB5269130.1"/>
    </source>
</evidence>
<organism evidence="2 3">
    <name type="scientific">Paenibacillus enshidis</name>
    <dbReference type="NCBI Taxonomy" id="1458439"/>
    <lineage>
        <taxon>Bacteria</taxon>
        <taxon>Bacillati</taxon>
        <taxon>Bacillota</taxon>
        <taxon>Bacilli</taxon>
        <taxon>Bacillales</taxon>
        <taxon>Paenibacillaceae</taxon>
        <taxon>Paenibacillus</taxon>
    </lineage>
</organism>
<gene>
    <name evidence="2" type="ORF">ACE41H_20405</name>
</gene>
<dbReference type="EC" id="2.3.-.-" evidence="2"/>
<dbReference type="Pfam" id="PF00583">
    <property type="entry name" value="Acetyltransf_1"/>
    <property type="match status" value="1"/>
</dbReference>
<evidence type="ECO:0000259" key="1">
    <source>
        <dbReference type="PROSITE" id="PS51186"/>
    </source>
</evidence>
<proteinExistence type="predicted"/>
<dbReference type="Proteomes" id="UP001580346">
    <property type="component" value="Unassembled WGS sequence"/>
</dbReference>
<reference evidence="2 3" key="1">
    <citation type="submission" date="2024-09" db="EMBL/GenBank/DDBJ databases">
        <title>Paenibacillus zeirhizospherea sp. nov., isolated from surface of the maize (Zea mays) roots in a horticulture field, Hungary.</title>
        <authorList>
            <person name="Marton D."/>
            <person name="Farkas M."/>
            <person name="Bedics A."/>
            <person name="Toth E."/>
            <person name="Tancsics A."/>
            <person name="Boka K."/>
            <person name="Maroti G."/>
            <person name="Kriszt B."/>
            <person name="Cserhati M."/>
        </authorList>
    </citation>
    <scope>NUCLEOTIDE SEQUENCE [LARGE SCALE GENOMIC DNA]</scope>
    <source>
        <strain evidence="2 3">KCTC 33519</strain>
    </source>
</reference>
<dbReference type="PROSITE" id="PS51186">
    <property type="entry name" value="GNAT"/>
    <property type="match status" value="1"/>
</dbReference>
<accession>A0ABV5AY36</accession>
<dbReference type="Gene3D" id="3.40.630.30">
    <property type="match status" value="1"/>
</dbReference>
<comment type="caution">
    <text evidence="2">The sequence shown here is derived from an EMBL/GenBank/DDBJ whole genome shotgun (WGS) entry which is preliminary data.</text>
</comment>
<keyword evidence="3" id="KW-1185">Reference proteome</keyword>
<protein>
    <submittedName>
        <fullName evidence="2">GNAT family N-acetyltransferase</fullName>
        <ecNumber evidence="2">2.3.-.-</ecNumber>
    </submittedName>
</protein>
<sequence length="176" mass="19957">MSAESTSYQIVPMSEEQAAAISEWKYKPPYDIYGWLPWEQMKALDIEFANPELRSSQYVAVLDESGGLCGFAQYFPMEEVTRLGLGMRPELCGHGHGAEFVRAIAEEARRRAPQNEIDLEVLVWNKRAIRAYRSAGFRITDAYERQTPDGMKPFYCMVYNSGEDADPIPNALDSES</sequence>
<dbReference type="RefSeq" id="WP_375357406.1">
    <property type="nucleotide sequence ID" value="NZ_JBHHMI010000025.1"/>
</dbReference>
<keyword evidence="2" id="KW-0012">Acyltransferase</keyword>
<evidence type="ECO:0000313" key="3">
    <source>
        <dbReference type="Proteomes" id="UP001580346"/>
    </source>
</evidence>
<dbReference type="GO" id="GO:0016746">
    <property type="term" value="F:acyltransferase activity"/>
    <property type="evidence" value="ECO:0007669"/>
    <property type="project" value="UniProtKB-KW"/>
</dbReference>
<name>A0ABV5AY36_9BACL</name>
<keyword evidence="2" id="KW-0808">Transferase</keyword>
<feature type="domain" description="N-acetyltransferase" evidence="1">
    <location>
        <begin position="8"/>
        <end position="159"/>
    </location>
</feature>
<dbReference type="InterPro" id="IPR016181">
    <property type="entry name" value="Acyl_CoA_acyltransferase"/>
</dbReference>
<dbReference type="InterPro" id="IPR000182">
    <property type="entry name" value="GNAT_dom"/>
</dbReference>
<dbReference type="EMBL" id="JBHHMI010000025">
    <property type="protein sequence ID" value="MFB5269130.1"/>
    <property type="molecule type" value="Genomic_DNA"/>
</dbReference>